<dbReference type="Pfam" id="PF05494">
    <property type="entry name" value="MlaC"/>
    <property type="match status" value="1"/>
</dbReference>
<dbReference type="InterPro" id="IPR042245">
    <property type="entry name" value="Tgt2/MlaC_sf"/>
</dbReference>
<reference evidence="1 2" key="1">
    <citation type="submission" date="2018-03" db="EMBL/GenBank/DDBJ databases">
        <title>Cereibacter changlensis.</title>
        <authorList>
            <person name="Meyer T.E."/>
            <person name="Miller S."/>
            <person name="Lodha T."/>
            <person name="Gandham S."/>
            <person name="Chintalapati S."/>
            <person name="Chintalapati V.R."/>
        </authorList>
    </citation>
    <scope>NUCLEOTIDE SEQUENCE [LARGE SCALE GENOMIC DNA]</scope>
    <source>
        <strain evidence="1 2">JA139</strain>
    </source>
</reference>
<dbReference type="PANTHER" id="PTHR36573:SF1">
    <property type="entry name" value="INTERMEMBRANE PHOSPHOLIPID TRANSPORT SYSTEM BINDING PROTEIN MLAC"/>
    <property type="match status" value="1"/>
</dbReference>
<name>A0A2T4JVY8_9RHOB</name>
<evidence type="ECO:0000313" key="1">
    <source>
        <dbReference type="EMBL" id="PTE22089.1"/>
    </source>
</evidence>
<dbReference type="OrthoDB" id="7839352at2"/>
<protein>
    <submittedName>
        <fullName evidence="1">ABC transporter</fullName>
    </submittedName>
</protein>
<dbReference type="Gene3D" id="3.10.450.710">
    <property type="entry name" value="Tgt2/MlaC"/>
    <property type="match status" value="1"/>
</dbReference>
<dbReference type="EMBL" id="PZKG01000030">
    <property type="protein sequence ID" value="PTE22089.1"/>
    <property type="molecule type" value="Genomic_DNA"/>
</dbReference>
<dbReference type="AlphaFoldDB" id="A0A2T4JVY8"/>
<dbReference type="InterPro" id="IPR006311">
    <property type="entry name" value="TAT_signal"/>
</dbReference>
<dbReference type="PROSITE" id="PS51318">
    <property type="entry name" value="TAT"/>
    <property type="match status" value="1"/>
</dbReference>
<comment type="caution">
    <text evidence="1">The sequence shown here is derived from an EMBL/GenBank/DDBJ whole genome shotgun (WGS) entry which is preliminary data.</text>
</comment>
<dbReference type="InterPro" id="IPR008869">
    <property type="entry name" value="MlaC/ttg2D"/>
</dbReference>
<accession>A0A2T4JVY8</accession>
<evidence type="ECO:0000313" key="2">
    <source>
        <dbReference type="Proteomes" id="UP000241010"/>
    </source>
</evidence>
<dbReference type="RefSeq" id="WP_107663588.1">
    <property type="nucleotide sequence ID" value="NZ_PZKG01000030.1"/>
</dbReference>
<proteinExistence type="predicted"/>
<dbReference type="PANTHER" id="PTHR36573">
    <property type="entry name" value="INTERMEMBRANE PHOSPHOLIPID TRANSPORT SYSTEM BINDING PROTEIN MLAC"/>
    <property type="match status" value="1"/>
</dbReference>
<keyword evidence="2" id="KW-1185">Reference proteome</keyword>
<gene>
    <name evidence="1" type="ORF">C5F48_09065</name>
</gene>
<sequence length="208" mass="22833">MPNDMIPPPLLTRRAVTLGLLAGAAVLALPWQPAQALDVNTARNLVTRAIDEVNRIINSGRSEQQMYGDFERMFVQYADVPAIARTALGVAGRGASRAEMAAFTKAYQGYISRKYGSRFREFIGGEIKVTDARPLKSSVEVISTAYLRGEAPFELRWHVSDKGGKPMFFNIIIEGVNMLASERTEIGAMLDRQRGSIAGLTEALKTAR</sequence>
<dbReference type="Proteomes" id="UP000241010">
    <property type="component" value="Unassembled WGS sequence"/>
</dbReference>
<organism evidence="1 2">
    <name type="scientific">Cereibacter changlensis JA139</name>
    <dbReference type="NCBI Taxonomy" id="1188249"/>
    <lineage>
        <taxon>Bacteria</taxon>
        <taxon>Pseudomonadati</taxon>
        <taxon>Pseudomonadota</taxon>
        <taxon>Alphaproteobacteria</taxon>
        <taxon>Rhodobacterales</taxon>
        <taxon>Paracoccaceae</taxon>
        <taxon>Cereibacter</taxon>
    </lineage>
</organism>